<reference evidence="1 2" key="1">
    <citation type="journal article" date="2015" name="Mol. Plant Microbe Interact.">
        <title>Comparative Genomic Analysis of Pseudomonas chlororaphis PCL1606 Reveals New Insight into Antifungal Compounds Involved in Biocontrol.</title>
        <authorList>
            <person name="Calderon C.E."/>
            <person name="Ramos C."/>
            <person name="de Vicente A."/>
            <person name="Cazorla F.M."/>
        </authorList>
    </citation>
    <scope>NUCLEOTIDE SEQUENCE [LARGE SCALE GENOMIC DNA]</scope>
    <source>
        <strain evidence="1 2">PCL1606</strain>
    </source>
</reference>
<accession>A0A0D5Y869</accession>
<sequence>MLGRGRRLAVSIEQAAGLARLITLMLVACVSLGTTAEPSAQPSSDYALPVQRYFSPSATTIGFSDSQGFAPISAPQMAQPVVRQEQQRWVF</sequence>
<protein>
    <submittedName>
        <fullName evidence="1">Uncharacterized protein</fullName>
    </submittedName>
</protein>
<dbReference type="KEGG" id="pcz:PCL1606_60730"/>
<dbReference type="EMBL" id="CP011110">
    <property type="protein sequence ID" value="AKA27516.1"/>
    <property type="molecule type" value="Genomic_DNA"/>
</dbReference>
<name>A0A0D5Y869_9PSED</name>
<dbReference type="Proteomes" id="UP000032748">
    <property type="component" value="Chromosome"/>
</dbReference>
<evidence type="ECO:0000313" key="2">
    <source>
        <dbReference type="Proteomes" id="UP000032748"/>
    </source>
</evidence>
<evidence type="ECO:0000313" key="1">
    <source>
        <dbReference type="EMBL" id="AKA27516.1"/>
    </source>
</evidence>
<proteinExistence type="predicted"/>
<dbReference type="AlphaFoldDB" id="A0A0D5Y869"/>
<gene>
    <name evidence="1" type="ORF">PCL1606_60730</name>
</gene>
<organism evidence="1 2">
    <name type="scientific">Pseudomonas chlororaphis</name>
    <dbReference type="NCBI Taxonomy" id="587753"/>
    <lineage>
        <taxon>Bacteria</taxon>
        <taxon>Pseudomonadati</taxon>
        <taxon>Pseudomonadota</taxon>
        <taxon>Gammaproteobacteria</taxon>
        <taxon>Pseudomonadales</taxon>
        <taxon>Pseudomonadaceae</taxon>
        <taxon>Pseudomonas</taxon>
    </lineage>
</organism>
<dbReference type="PATRIC" id="fig|587753.10.peg.6055"/>